<name>C6RGF8_9BACT</name>
<dbReference type="Proteomes" id="UP000003107">
    <property type="component" value="Unassembled WGS sequence"/>
</dbReference>
<accession>C6RGF8</accession>
<evidence type="ECO:0000256" key="1">
    <source>
        <dbReference type="SAM" id="Phobius"/>
    </source>
</evidence>
<keyword evidence="1" id="KW-1133">Transmembrane helix</keyword>
<dbReference type="OrthoDB" id="5359233at2"/>
<keyword evidence="1" id="KW-0472">Membrane</keyword>
<keyword evidence="3" id="KW-1185">Reference proteome</keyword>
<keyword evidence="1" id="KW-0812">Transmembrane</keyword>
<dbReference type="EMBL" id="ACVQ01000019">
    <property type="protein sequence ID" value="EET79508.1"/>
    <property type="molecule type" value="Genomic_DNA"/>
</dbReference>
<sequence>MRWRRASRLLKTDMYILKILSRVVKIAAFFIVVVLFFLLIVYLAIQISPFFKFPYVKDRDLIKFKALTGLEGETLLIYRKKVPDGVCFNKWQTCICYTHFIKADKPFTATQQTMTLDGYDLVPKSDCVAQTKNLHELKLSWAAPFYHYAGSREYLIYGSTENLNLTVLMNDKRQIWHKKDHIPLGQPIKYDHEVILYPEFNMIQINTLGHYSVR</sequence>
<dbReference type="AlphaFoldDB" id="C6RGF8"/>
<dbReference type="STRING" id="553219.CAMSH0001_0611"/>
<evidence type="ECO:0000313" key="2">
    <source>
        <dbReference type="EMBL" id="EET79508.1"/>
    </source>
</evidence>
<protein>
    <submittedName>
        <fullName evidence="2">Uncharacterized protein</fullName>
    </submittedName>
</protein>
<proteinExistence type="predicted"/>
<reference evidence="2 3" key="1">
    <citation type="submission" date="2009-07" db="EMBL/GenBank/DDBJ databases">
        <authorList>
            <person name="Madupu R."/>
            <person name="Sebastian Y."/>
            <person name="Durkin A.S."/>
            <person name="Torralba M."/>
            <person name="Methe B."/>
            <person name="Sutton G.G."/>
            <person name="Strausberg R.L."/>
            <person name="Nelson K.E."/>
        </authorList>
    </citation>
    <scope>NUCLEOTIDE SEQUENCE [LARGE SCALE GENOMIC DNA]</scope>
    <source>
        <strain evidence="2 3">RM3277</strain>
    </source>
</reference>
<feature type="transmembrane region" description="Helical" evidence="1">
    <location>
        <begin position="20"/>
        <end position="45"/>
    </location>
</feature>
<dbReference type="eggNOG" id="ENOG50319WI">
    <property type="taxonomic scope" value="Bacteria"/>
</dbReference>
<evidence type="ECO:0000313" key="3">
    <source>
        <dbReference type="Proteomes" id="UP000003107"/>
    </source>
</evidence>
<organism evidence="2 3">
    <name type="scientific">Campylobacter showae RM3277</name>
    <dbReference type="NCBI Taxonomy" id="553219"/>
    <lineage>
        <taxon>Bacteria</taxon>
        <taxon>Pseudomonadati</taxon>
        <taxon>Campylobacterota</taxon>
        <taxon>Epsilonproteobacteria</taxon>
        <taxon>Campylobacterales</taxon>
        <taxon>Campylobacteraceae</taxon>
        <taxon>Campylobacter</taxon>
    </lineage>
</organism>
<gene>
    <name evidence="2" type="ORF">CAMSH0001_0611</name>
</gene>
<comment type="caution">
    <text evidence="2">The sequence shown here is derived from an EMBL/GenBank/DDBJ whole genome shotgun (WGS) entry which is preliminary data.</text>
</comment>